<dbReference type="AlphaFoldDB" id="A0A917PJ30"/>
<dbReference type="PANTHER" id="PTHR43158:SF2">
    <property type="entry name" value="SKFA PEPTIDE EXPORT ATP-BINDING PROTEIN SKFE"/>
    <property type="match status" value="1"/>
</dbReference>
<dbReference type="PANTHER" id="PTHR43158">
    <property type="entry name" value="SKFA PEPTIDE EXPORT ATP-BINDING PROTEIN SKFE"/>
    <property type="match status" value="1"/>
</dbReference>
<protein>
    <recommendedName>
        <fullName evidence="3">ABC transporter domain-containing protein</fullName>
    </recommendedName>
</protein>
<dbReference type="GO" id="GO:0016887">
    <property type="term" value="F:ATP hydrolysis activity"/>
    <property type="evidence" value="ECO:0007669"/>
    <property type="project" value="InterPro"/>
</dbReference>
<dbReference type="Pfam" id="PF00005">
    <property type="entry name" value="ABC_tran"/>
    <property type="match status" value="2"/>
</dbReference>
<dbReference type="InterPro" id="IPR027417">
    <property type="entry name" value="P-loop_NTPase"/>
</dbReference>
<feature type="domain" description="ABC transporter" evidence="3">
    <location>
        <begin position="269"/>
        <end position="498"/>
    </location>
</feature>
<evidence type="ECO:0000313" key="4">
    <source>
        <dbReference type="EMBL" id="GGJ80851.1"/>
    </source>
</evidence>
<evidence type="ECO:0000313" key="5">
    <source>
        <dbReference type="Proteomes" id="UP000635726"/>
    </source>
</evidence>
<evidence type="ECO:0000256" key="2">
    <source>
        <dbReference type="ARBA" id="ARBA00022840"/>
    </source>
</evidence>
<dbReference type="SMART" id="SM00382">
    <property type="entry name" value="AAA"/>
    <property type="match status" value="2"/>
</dbReference>
<name>A0A917PJ30_9DEIO</name>
<proteinExistence type="predicted"/>
<dbReference type="PROSITE" id="PS50893">
    <property type="entry name" value="ABC_TRANSPORTER_2"/>
    <property type="match status" value="2"/>
</dbReference>
<evidence type="ECO:0000256" key="1">
    <source>
        <dbReference type="ARBA" id="ARBA00022741"/>
    </source>
</evidence>
<evidence type="ECO:0000259" key="3">
    <source>
        <dbReference type="PROSITE" id="PS50893"/>
    </source>
</evidence>
<reference evidence="4" key="1">
    <citation type="journal article" date="2014" name="Int. J. Syst. Evol. Microbiol.">
        <title>Complete genome sequence of Corynebacterium casei LMG S-19264T (=DSM 44701T), isolated from a smear-ripened cheese.</title>
        <authorList>
            <consortium name="US DOE Joint Genome Institute (JGI-PGF)"/>
            <person name="Walter F."/>
            <person name="Albersmeier A."/>
            <person name="Kalinowski J."/>
            <person name="Ruckert C."/>
        </authorList>
    </citation>
    <scope>NUCLEOTIDE SEQUENCE</scope>
    <source>
        <strain evidence="4">JCM 14371</strain>
    </source>
</reference>
<keyword evidence="2" id="KW-0067">ATP-binding</keyword>
<keyword evidence="1" id="KW-0547">Nucleotide-binding</keyword>
<reference evidence="4" key="2">
    <citation type="submission" date="2020-09" db="EMBL/GenBank/DDBJ databases">
        <authorList>
            <person name="Sun Q."/>
            <person name="Ohkuma M."/>
        </authorList>
    </citation>
    <scope>NUCLEOTIDE SEQUENCE</scope>
    <source>
        <strain evidence="4">JCM 14371</strain>
    </source>
</reference>
<dbReference type="PROSITE" id="PS00211">
    <property type="entry name" value="ABC_TRANSPORTER_1"/>
    <property type="match status" value="1"/>
</dbReference>
<keyword evidence="5" id="KW-1185">Reference proteome</keyword>
<dbReference type="EMBL" id="BMOE01000009">
    <property type="protein sequence ID" value="GGJ80851.1"/>
    <property type="molecule type" value="Genomic_DNA"/>
</dbReference>
<dbReference type="InterPro" id="IPR003593">
    <property type="entry name" value="AAA+_ATPase"/>
</dbReference>
<accession>A0A917PJ30</accession>
<organism evidence="4 5">
    <name type="scientific">Deinococcus aquiradiocola</name>
    <dbReference type="NCBI Taxonomy" id="393059"/>
    <lineage>
        <taxon>Bacteria</taxon>
        <taxon>Thermotogati</taxon>
        <taxon>Deinococcota</taxon>
        <taxon>Deinococci</taxon>
        <taxon>Deinococcales</taxon>
        <taxon>Deinococcaceae</taxon>
        <taxon>Deinococcus</taxon>
    </lineage>
</organism>
<dbReference type="InterPro" id="IPR003439">
    <property type="entry name" value="ABC_transporter-like_ATP-bd"/>
</dbReference>
<feature type="domain" description="ABC transporter" evidence="3">
    <location>
        <begin position="18"/>
        <end position="258"/>
    </location>
</feature>
<sequence>MLLGMTGPADAALPVPLVTLEGVRVTQGGATVLSDVTFTVRAGEAWLLTGPNGGGKSSLLGVLRGDLSPQEGRRRYVLEGEVRVSAVRARRLLPLVSPALEAWFLTRDWVQSVSDVLLVGLEGEMLRLREPDAAARARLAEVAALTGLEGLLERDVRTLSHGQRRRVLLGRALMPRPAGLLLDEFTDGLSVPARAELRGTLERVAASGVAVVLATHRPDEAPGLAWRHLRVEGGTVREEPLPPVGAPDLAVGGPRLAPAPRAADGEVLVAVRDAEVYRNGHRALGPLDWEWRRGQHWLVTGENGAGKSTLARLVAGEFHPALGGLVTRPFLKDAQGQPRDVLRERRRAIGVVGAELTIRQRRDWTGEAVLASAFHGSEGFAGGLTDAQALAVQRVAGRLGVTDLLPRRADTLSQGQLGRLLLARAVVHAPTLLVLDEALNFLDPDGQRRFLDLLPDLTATGTHLLVVAHREQDVPRGLTHHLHLNAGRVAGVKALTPD</sequence>
<dbReference type="GO" id="GO:0005524">
    <property type="term" value="F:ATP binding"/>
    <property type="evidence" value="ECO:0007669"/>
    <property type="project" value="UniProtKB-KW"/>
</dbReference>
<comment type="caution">
    <text evidence="4">The sequence shown here is derived from an EMBL/GenBank/DDBJ whole genome shotgun (WGS) entry which is preliminary data.</text>
</comment>
<dbReference type="InterPro" id="IPR017871">
    <property type="entry name" value="ABC_transporter-like_CS"/>
</dbReference>
<gene>
    <name evidence="4" type="ORF">GCM10008939_25940</name>
</gene>
<dbReference type="SUPFAM" id="SSF52540">
    <property type="entry name" value="P-loop containing nucleoside triphosphate hydrolases"/>
    <property type="match status" value="2"/>
</dbReference>
<dbReference type="Proteomes" id="UP000635726">
    <property type="component" value="Unassembled WGS sequence"/>
</dbReference>
<dbReference type="Gene3D" id="3.40.50.300">
    <property type="entry name" value="P-loop containing nucleotide triphosphate hydrolases"/>
    <property type="match status" value="2"/>
</dbReference>